<gene>
    <name evidence="2" type="ORF">QR685DRAFT_552533</name>
</gene>
<evidence type="ECO:0008006" key="4">
    <source>
        <dbReference type="Google" id="ProtNLM"/>
    </source>
</evidence>
<reference evidence="2 3" key="1">
    <citation type="submission" date="2023-09" db="EMBL/GenBank/DDBJ databases">
        <title>Multi-omics analysis of a traditional fermented food reveals byproduct-associated fungal strains for waste-to-food upcycling.</title>
        <authorList>
            <consortium name="Lawrence Berkeley National Laboratory"/>
            <person name="Rekdal V.M."/>
            <person name="Villalobos-Escobedo J.M."/>
            <person name="Rodriguez-Valeron N."/>
            <person name="Garcia M.O."/>
            <person name="Vasquez D.P."/>
            <person name="Damayanti I."/>
            <person name="Sorensen P.M."/>
            <person name="Baidoo E.E."/>
            <person name="De Carvalho A.C."/>
            <person name="Riley R."/>
            <person name="Lipzen A."/>
            <person name="He G."/>
            <person name="Yan M."/>
            <person name="Haridas S."/>
            <person name="Daum C."/>
            <person name="Yoshinaga Y."/>
            <person name="Ng V."/>
            <person name="Grigoriev I.V."/>
            <person name="Munk R."/>
            <person name="Nuraida L."/>
            <person name="Wijaya C.H."/>
            <person name="Morales P.-C."/>
            <person name="Keasling J.D."/>
        </authorList>
    </citation>
    <scope>NUCLEOTIDE SEQUENCE [LARGE SCALE GENOMIC DNA]</scope>
    <source>
        <strain evidence="2 3">FGSC 2613</strain>
    </source>
</reference>
<organism evidence="2 3">
    <name type="scientific">Neurospora intermedia</name>
    <dbReference type="NCBI Taxonomy" id="5142"/>
    <lineage>
        <taxon>Eukaryota</taxon>
        <taxon>Fungi</taxon>
        <taxon>Dikarya</taxon>
        <taxon>Ascomycota</taxon>
        <taxon>Pezizomycotina</taxon>
        <taxon>Sordariomycetes</taxon>
        <taxon>Sordariomycetidae</taxon>
        <taxon>Sordariales</taxon>
        <taxon>Sordariaceae</taxon>
        <taxon>Neurospora</taxon>
    </lineage>
</organism>
<comment type="caution">
    <text evidence="2">The sequence shown here is derived from an EMBL/GenBank/DDBJ whole genome shotgun (WGS) entry which is preliminary data.</text>
</comment>
<accession>A0ABR3DH72</accession>
<feature type="region of interest" description="Disordered" evidence="1">
    <location>
        <begin position="1"/>
        <end position="35"/>
    </location>
</feature>
<evidence type="ECO:0000256" key="1">
    <source>
        <dbReference type="SAM" id="MobiDB-lite"/>
    </source>
</evidence>
<name>A0ABR3DH72_NEUIN</name>
<keyword evidence="3" id="KW-1185">Reference proteome</keyword>
<dbReference type="InterPro" id="IPR012677">
    <property type="entry name" value="Nucleotide-bd_a/b_plait_sf"/>
</dbReference>
<feature type="region of interest" description="Disordered" evidence="1">
    <location>
        <begin position="234"/>
        <end position="299"/>
    </location>
</feature>
<dbReference type="Proteomes" id="UP001451303">
    <property type="component" value="Unassembled WGS sequence"/>
</dbReference>
<feature type="compositionally biased region" description="Low complexity" evidence="1">
    <location>
        <begin position="1"/>
        <end position="23"/>
    </location>
</feature>
<dbReference type="Gene3D" id="3.30.70.330">
    <property type="match status" value="1"/>
</dbReference>
<proteinExistence type="predicted"/>
<evidence type="ECO:0000313" key="3">
    <source>
        <dbReference type="Proteomes" id="UP001451303"/>
    </source>
</evidence>
<evidence type="ECO:0000313" key="2">
    <source>
        <dbReference type="EMBL" id="KAL0472015.1"/>
    </source>
</evidence>
<dbReference type="EMBL" id="JAVLET010000003">
    <property type="protein sequence ID" value="KAL0472015.1"/>
    <property type="molecule type" value="Genomic_DNA"/>
</dbReference>
<dbReference type="SUPFAM" id="SSF54928">
    <property type="entry name" value="RNA-binding domain, RBD"/>
    <property type="match status" value="1"/>
</dbReference>
<protein>
    <recommendedName>
        <fullName evidence="4">RRM domain-containing protein</fullName>
    </recommendedName>
</protein>
<sequence>MSSRNSSSQPGSSQPGGSQAKSSTGTGAPARRQFRPMDAIIVNRAALTDEEKEMRRAMGFSVNYMGDATNERNRSADIPDEQNCSLYITGLPVDVTVRDIFEDIRDIGKVFSLHISPRREGHSRAAAAIVFFTRTAAERFYNRFATRDNAAARWGGTVPHPGRILGRRPVNVVWNQVKAAPFTERDHVTRVLQVEGPSDIVNEEFLLTYFRSKCRFDMETFYVLWQGDLDVPHNQGGQPSAPPAPPAIASVSTAQSAPAPEKRQSRALASNNWRERAHPVAAEPKTKAQGSDSAPTERRHHTVMEFRFGTVKGQALACRMALDWEFKEKGVLCRYGQDPCGP</sequence>
<dbReference type="InterPro" id="IPR035979">
    <property type="entry name" value="RBD_domain_sf"/>
</dbReference>